<evidence type="ECO:0000313" key="3">
    <source>
        <dbReference type="Proteomes" id="UP000810252"/>
    </source>
</evidence>
<protein>
    <recommendedName>
        <fullName evidence="4">Lipoprotein</fullName>
    </recommendedName>
</protein>
<organism evidence="2 3">
    <name type="scientific">Candidatus Cryptobacteroides merdigallinarum</name>
    <dbReference type="NCBI Taxonomy" id="2840770"/>
    <lineage>
        <taxon>Bacteria</taxon>
        <taxon>Pseudomonadati</taxon>
        <taxon>Bacteroidota</taxon>
        <taxon>Bacteroidia</taxon>
        <taxon>Bacteroidales</taxon>
        <taxon>Candidatus Cryptobacteroides</taxon>
    </lineage>
</organism>
<gene>
    <name evidence="2" type="ORF">IAC29_06015</name>
</gene>
<evidence type="ECO:0000256" key="1">
    <source>
        <dbReference type="SAM" id="SignalP"/>
    </source>
</evidence>
<accession>A0A9D9EPC7</accession>
<dbReference type="AlphaFoldDB" id="A0A9D9EPC7"/>
<feature type="signal peptide" evidence="1">
    <location>
        <begin position="1"/>
        <end position="19"/>
    </location>
</feature>
<evidence type="ECO:0008006" key="4">
    <source>
        <dbReference type="Google" id="ProtNLM"/>
    </source>
</evidence>
<keyword evidence="1" id="KW-0732">Signal</keyword>
<proteinExistence type="predicted"/>
<comment type="caution">
    <text evidence="2">The sequence shown here is derived from an EMBL/GenBank/DDBJ whole genome shotgun (WGS) entry which is preliminary data.</text>
</comment>
<reference evidence="2" key="2">
    <citation type="journal article" date="2021" name="PeerJ">
        <title>Extensive microbial diversity within the chicken gut microbiome revealed by metagenomics and culture.</title>
        <authorList>
            <person name="Gilroy R."/>
            <person name="Ravi A."/>
            <person name="Getino M."/>
            <person name="Pursley I."/>
            <person name="Horton D.L."/>
            <person name="Alikhan N.F."/>
            <person name="Baker D."/>
            <person name="Gharbi K."/>
            <person name="Hall N."/>
            <person name="Watson M."/>
            <person name="Adriaenssens E.M."/>
            <person name="Foster-Nyarko E."/>
            <person name="Jarju S."/>
            <person name="Secka A."/>
            <person name="Antonio M."/>
            <person name="Oren A."/>
            <person name="Chaudhuri R.R."/>
            <person name="La Ragione R."/>
            <person name="Hildebrand F."/>
            <person name="Pallen M.J."/>
        </authorList>
    </citation>
    <scope>NUCLEOTIDE SEQUENCE</scope>
    <source>
        <strain evidence="2">20514</strain>
    </source>
</reference>
<feature type="chain" id="PRO_5039392100" description="Lipoprotein" evidence="1">
    <location>
        <begin position="20"/>
        <end position="379"/>
    </location>
</feature>
<dbReference type="PROSITE" id="PS51257">
    <property type="entry name" value="PROKAR_LIPOPROTEIN"/>
    <property type="match status" value="1"/>
</dbReference>
<dbReference type="EMBL" id="JADIMQ010000086">
    <property type="protein sequence ID" value="MBO8448809.1"/>
    <property type="molecule type" value="Genomic_DNA"/>
</dbReference>
<dbReference type="Pfam" id="PF15869">
    <property type="entry name" value="TolB_like"/>
    <property type="match status" value="1"/>
</dbReference>
<evidence type="ECO:0000313" key="2">
    <source>
        <dbReference type="EMBL" id="MBO8448809.1"/>
    </source>
</evidence>
<dbReference type="Proteomes" id="UP000810252">
    <property type="component" value="Unassembled WGS sequence"/>
</dbReference>
<reference evidence="2" key="1">
    <citation type="submission" date="2020-10" db="EMBL/GenBank/DDBJ databases">
        <authorList>
            <person name="Gilroy R."/>
        </authorList>
    </citation>
    <scope>NUCLEOTIDE SEQUENCE</scope>
    <source>
        <strain evidence="2">20514</strain>
    </source>
</reference>
<name>A0A9D9EPC7_9BACT</name>
<sequence length="379" mass="42815">MKRHQIFAALALAAFAATAAVSCGNRGGSGKNQQDSSSVDVAQAQAAAVPDTIAPLVPEEVRLKDDAFGEEIALKGDTVKRDEIFQVGVSTMIIKDSLMLVCCRDDRPFRMYSLPGLELRGVSGNRGRGPMEFISPEIWPYEAPGYMALVMDESRDYRKMYKVRMDGTLEQLNHRIPGQYLADFSYTRGVAAEDDEHIAFAYRSAIYLYDGSDTAAAPEQTVRKLADVRLGKYSAGSTMNIGSLGVNFQYERAVWAYKYAKRVVFCDFDGNRRTIDFRSAEEGEAEGVGMDSNVTHYWKLYAGQHYVWLLYSGRTPVDVVKEQNKDIYYIYVEQFDWNGNPVRRYRLDNWGFISVDEGSGTLYFLSNVSEYPFFKYSLR</sequence>